<comment type="similarity">
    <text evidence="1">Belongs to the Brp/Blh beta-carotene diooxygenase family.</text>
</comment>
<dbReference type="GO" id="GO:0016121">
    <property type="term" value="P:carotene catabolic process"/>
    <property type="evidence" value="ECO:0007669"/>
    <property type="project" value="UniProtKB-UniRule"/>
</dbReference>
<comment type="caution">
    <text evidence="2">The sequence shown here is derived from an EMBL/GenBank/DDBJ whole genome shotgun (WGS) entry which is preliminary data.</text>
</comment>
<dbReference type="Pfam" id="PF15461">
    <property type="entry name" value="BCD"/>
    <property type="match status" value="1"/>
</dbReference>
<dbReference type="RefSeq" id="WP_250873105.1">
    <property type="nucleotide sequence ID" value="NZ_JALXFV010000003.1"/>
</dbReference>
<evidence type="ECO:0000256" key="1">
    <source>
        <dbReference type="HAMAP-Rule" id="MF_02093"/>
    </source>
</evidence>
<keyword evidence="1" id="KW-1003">Cell membrane</keyword>
<feature type="binding site" evidence="1">
    <location>
        <position position="58"/>
    </location>
    <ligand>
        <name>Fe cation</name>
        <dbReference type="ChEBI" id="CHEBI:24875"/>
    </ligand>
</feature>
<dbReference type="EMBL" id="JBHUDC010000003">
    <property type="protein sequence ID" value="MFD1513145.1"/>
    <property type="molecule type" value="Genomic_DNA"/>
</dbReference>
<keyword evidence="3" id="KW-1185">Reference proteome</keyword>
<name>A0ABD6AUS9_9EURY</name>
<evidence type="ECO:0000313" key="2">
    <source>
        <dbReference type="EMBL" id="MFD1513145.1"/>
    </source>
</evidence>
<dbReference type="InterPro" id="IPR022270">
    <property type="entry name" value="Blh_diox"/>
</dbReference>
<comment type="function">
    <text evidence="1">Catalyzes the cleavage of beta-carotene at its central double bond (15,15') to yield two molecules of all-trans-retinal.</text>
</comment>
<reference evidence="2 3" key="1">
    <citation type="journal article" date="2019" name="Int. J. Syst. Evol. Microbiol.">
        <title>The Global Catalogue of Microorganisms (GCM) 10K type strain sequencing project: providing services to taxonomists for standard genome sequencing and annotation.</title>
        <authorList>
            <consortium name="The Broad Institute Genomics Platform"/>
            <consortium name="The Broad Institute Genome Sequencing Center for Infectious Disease"/>
            <person name="Wu L."/>
            <person name="Ma J."/>
        </authorList>
    </citation>
    <scope>NUCLEOTIDE SEQUENCE [LARGE SCALE GENOMIC DNA]</scope>
    <source>
        <strain evidence="2 3">CGMCC 1.12563</strain>
    </source>
</reference>
<protein>
    <recommendedName>
        <fullName evidence="1">Probable beta-carotene 15,15'-dioxygenase</fullName>
        <ecNumber evidence="1">1.13.11.63</ecNumber>
    </recommendedName>
</protein>
<comment type="cofactor">
    <cofactor evidence="1">
        <name>Fe(2+)</name>
        <dbReference type="ChEBI" id="CHEBI:29033"/>
    </cofactor>
</comment>
<dbReference type="GO" id="GO:0003834">
    <property type="term" value="F:beta-carotene 15,15'-dioxygenase activity"/>
    <property type="evidence" value="ECO:0007669"/>
    <property type="project" value="UniProtKB-EC"/>
</dbReference>
<feature type="binding site" evidence="1">
    <location>
        <position position="265"/>
    </location>
    <ligand>
        <name>Fe cation</name>
        <dbReference type="ChEBI" id="CHEBI:24875"/>
    </ligand>
</feature>
<evidence type="ECO:0000313" key="3">
    <source>
        <dbReference type="Proteomes" id="UP001597187"/>
    </source>
</evidence>
<dbReference type="EC" id="1.13.11.63" evidence="1"/>
<feature type="binding site" evidence="1">
    <location>
        <position position="126"/>
    </location>
    <ligand>
        <name>Fe cation</name>
        <dbReference type="ChEBI" id="CHEBI:24875"/>
    </ligand>
</feature>
<feature type="transmembrane region" description="Helical" evidence="1">
    <location>
        <begin position="95"/>
        <end position="125"/>
    </location>
</feature>
<dbReference type="GO" id="GO:0005506">
    <property type="term" value="F:iron ion binding"/>
    <property type="evidence" value="ECO:0007669"/>
    <property type="project" value="UniProtKB-UniRule"/>
</dbReference>
<dbReference type="AlphaFoldDB" id="A0ABD6AUS9"/>
<accession>A0ABD6AUS9</accession>
<dbReference type="GO" id="GO:0005886">
    <property type="term" value="C:plasma membrane"/>
    <property type="evidence" value="ECO:0007669"/>
    <property type="project" value="UniProtKB-SubCell"/>
</dbReference>
<sequence length="373" mass="39163">MTVETASAARRTLRRAVFLPVWLLLVAVAVPFALGLTVPRALLYLPFAASVLVLGLPHGAVDHVTLLRARGTLADAGLRALLTGPARDALARVGLLYLVLGGAYLLGWWVAPAAAFVVFVALTWFHWGQGDLYALVDLVETTHLRTGSQRALAVVVRGGLPMVVPLVGAPVAYRRVATDVVGLFDAGAADALAPAFAPGTRLVVAVGFGALSLATLVLGFVHARRRGGAARVSWRLDAVETTLLWGYFLVVPPVLAVGLYFCLWHSVRHIARLVVLDRPATRALAAGDLRPGVVRFARDAAPLTVGALVVFAALFLAVPTDGSLAALVAVYLVLLAVLTLPHVVVVTLLDREQGLWTPPGVDGPGPAHGSPGR</sequence>
<keyword evidence="1" id="KW-0560">Oxidoreductase</keyword>
<feature type="transmembrane region" description="Helical" evidence="1">
    <location>
        <begin position="16"/>
        <end position="36"/>
    </location>
</feature>
<gene>
    <name evidence="2" type="ORF">ACFSBT_07640</name>
</gene>
<comment type="catalytic activity">
    <reaction evidence="1">
        <text>all-trans-beta-carotene + O2 = 2 all-trans-retinal</text>
        <dbReference type="Rhea" id="RHEA:32887"/>
        <dbReference type="ChEBI" id="CHEBI:15379"/>
        <dbReference type="ChEBI" id="CHEBI:17579"/>
        <dbReference type="ChEBI" id="CHEBI:17898"/>
        <dbReference type="EC" id="1.13.11.63"/>
    </reaction>
</comment>
<dbReference type="GO" id="GO:0010436">
    <property type="term" value="F:carotenoid dioxygenase activity"/>
    <property type="evidence" value="ECO:0007669"/>
    <property type="project" value="UniProtKB-UniRule"/>
</dbReference>
<feature type="transmembrane region" description="Helical" evidence="1">
    <location>
        <begin position="243"/>
        <end position="263"/>
    </location>
</feature>
<keyword evidence="1" id="KW-1133">Transmembrane helix</keyword>
<keyword evidence="1" id="KW-0223">Dioxygenase</keyword>
<dbReference type="Proteomes" id="UP001597187">
    <property type="component" value="Unassembled WGS sequence"/>
</dbReference>
<proteinExistence type="inferred from homology"/>
<feature type="transmembrane region" description="Helical" evidence="1">
    <location>
        <begin position="300"/>
        <end position="318"/>
    </location>
</feature>
<dbReference type="HAMAP" id="MF_02093">
    <property type="entry name" value="Beta_carotene_diox"/>
    <property type="match status" value="1"/>
</dbReference>
<keyword evidence="1" id="KW-0472">Membrane</keyword>
<organism evidence="2 3">
    <name type="scientific">Halomarina rubra</name>
    <dbReference type="NCBI Taxonomy" id="2071873"/>
    <lineage>
        <taxon>Archaea</taxon>
        <taxon>Methanobacteriati</taxon>
        <taxon>Methanobacteriota</taxon>
        <taxon>Stenosarchaea group</taxon>
        <taxon>Halobacteria</taxon>
        <taxon>Halobacteriales</taxon>
        <taxon>Natronomonadaceae</taxon>
        <taxon>Halomarina</taxon>
    </lineage>
</organism>
<feature type="transmembrane region" description="Helical" evidence="1">
    <location>
        <begin position="324"/>
        <end position="349"/>
    </location>
</feature>
<feature type="binding site" evidence="1">
    <location>
        <position position="269"/>
    </location>
    <ligand>
        <name>Fe cation</name>
        <dbReference type="ChEBI" id="CHEBI:24875"/>
    </ligand>
</feature>
<dbReference type="NCBIfam" id="TIGR03753">
    <property type="entry name" value="blh_monoox"/>
    <property type="match status" value="1"/>
</dbReference>
<keyword evidence="1" id="KW-0812">Transmembrane</keyword>
<feature type="transmembrane region" description="Helical" evidence="1">
    <location>
        <begin position="151"/>
        <end position="173"/>
    </location>
</feature>
<comment type="subcellular location">
    <subcellularLocation>
        <location evidence="1">Cell membrane</location>
        <topology evidence="1">Multi-pass membrane protein</topology>
    </subcellularLocation>
</comment>
<feature type="transmembrane region" description="Helical" evidence="1">
    <location>
        <begin position="202"/>
        <end position="223"/>
    </location>
</feature>
<keyword evidence="1" id="KW-0479">Metal-binding</keyword>
<keyword evidence="1" id="KW-0408">Iron</keyword>